<keyword evidence="3" id="KW-1185">Reference proteome</keyword>
<protein>
    <submittedName>
        <fullName evidence="2">PKD domain-containing protein</fullName>
    </submittedName>
</protein>
<sequence length="308" mass="34265">MKKLIIYIFIIPFVMMAFLSCEKDDPAPPPTVRISAEASENDVFTYYFKASVENASAYAWDFGDGRTSSELNPEHTYEQSGTYEVTLTVTGDGGEASASMEVVITTRMDFLTGGPDNEDGKTWVLSTKASTGDGAGIIRTNFPNNILKFPDNVLAAFGAQAEYDNEYTFKHDGTYQVNNVNGNFLSGWLYALNELGQSKIVATSSYGIFVVKEENPDNTTWEWQTGDFEIDATNEVTPGEIVHEKIIFEDVDYLTFTNGGFMGILDYVSTVLIREISKDKLVLSMFQHTNQDFPDKPSLCITMTFVPK</sequence>
<dbReference type="InterPro" id="IPR022409">
    <property type="entry name" value="PKD/Chitinase_dom"/>
</dbReference>
<dbReference type="SUPFAM" id="SSF49299">
    <property type="entry name" value="PKD domain"/>
    <property type="match status" value="1"/>
</dbReference>
<dbReference type="InterPro" id="IPR035986">
    <property type="entry name" value="PKD_dom_sf"/>
</dbReference>
<dbReference type="InterPro" id="IPR013783">
    <property type="entry name" value="Ig-like_fold"/>
</dbReference>
<evidence type="ECO:0000313" key="2">
    <source>
        <dbReference type="EMBL" id="MBY5959115.1"/>
    </source>
</evidence>
<accession>A0A953L9R9</accession>
<dbReference type="SMART" id="SM00089">
    <property type="entry name" value="PKD"/>
    <property type="match status" value="1"/>
</dbReference>
<name>A0A953L9R9_9BACT</name>
<feature type="domain" description="PKD" evidence="1">
    <location>
        <begin position="27"/>
        <end position="105"/>
    </location>
</feature>
<dbReference type="Pfam" id="PF18911">
    <property type="entry name" value="PKD_4"/>
    <property type="match status" value="1"/>
</dbReference>
<dbReference type="Gene3D" id="2.60.40.10">
    <property type="entry name" value="Immunoglobulins"/>
    <property type="match status" value="1"/>
</dbReference>
<dbReference type="PROSITE" id="PS51257">
    <property type="entry name" value="PROKAR_LIPOPROTEIN"/>
    <property type="match status" value="1"/>
</dbReference>
<organism evidence="2 3">
    <name type="scientific">Membranihabitans marinus</name>
    <dbReference type="NCBI Taxonomy" id="1227546"/>
    <lineage>
        <taxon>Bacteria</taxon>
        <taxon>Pseudomonadati</taxon>
        <taxon>Bacteroidota</taxon>
        <taxon>Saprospiria</taxon>
        <taxon>Saprospirales</taxon>
        <taxon>Saprospiraceae</taxon>
        <taxon>Membranihabitans</taxon>
    </lineage>
</organism>
<dbReference type="PROSITE" id="PS50093">
    <property type="entry name" value="PKD"/>
    <property type="match status" value="1"/>
</dbReference>
<dbReference type="Proteomes" id="UP000753961">
    <property type="component" value="Unassembled WGS sequence"/>
</dbReference>
<evidence type="ECO:0000259" key="1">
    <source>
        <dbReference type="PROSITE" id="PS50093"/>
    </source>
</evidence>
<comment type="caution">
    <text evidence="2">The sequence shown here is derived from an EMBL/GenBank/DDBJ whole genome shotgun (WGS) entry which is preliminary data.</text>
</comment>
<dbReference type="EMBL" id="JAHVHU010000012">
    <property type="protein sequence ID" value="MBY5959115.1"/>
    <property type="molecule type" value="Genomic_DNA"/>
</dbReference>
<dbReference type="AlphaFoldDB" id="A0A953L9R9"/>
<dbReference type="CDD" id="cd00146">
    <property type="entry name" value="PKD"/>
    <property type="match status" value="1"/>
</dbReference>
<gene>
    <name evidence="2" type="ORF">KUV50_13265</name>
</gene>
<reference evidence="2" key="1">
    <citation type="submission" date="2021-06" db="EMBL/GenBank/DDBJ databases">
        <title>44 bacteria genomes isolated from Dapeng, Shenzhen.</title>
        <authorList>
            <person name="Zheng W."/>
            <person name="Yu S."/>
            <person name="Huang Y."/>
        </authorList>
    </citation>
    <scope>NUCLEOTIDE SEQUENCE</scope>
    <source>
        <strain evidence="2">DP5N28-2</strain>
    </source>
</reference>
<dbReference type="InterPro" id="IPR000601">
    <property type="entry name" value="PKD_dom"/>
</dbReference>
<dbReference type="RefSeq" id="WP_222580654.1">
    <property type="nucleotide sequence ID" value="NZ_JAHVHU010000012.1"/>
</dbReference>
<proteinExistence type="predicted"/>
<evidence type="ECO:0000313" key="3">
    <source>
        <dbReference type="Proteomes" id="UP000753961"/>
    </source>
</evidence>